<accession>A0A7M1VPX9</accession>
<dbReference type="EC" id="2.4.1.303" evidence="5"/>
<comment type="similarity">
    <text evidence="1">Belongs to the glycosyltransferase 2 family.</text>
</comment>
<evidence type="ECO:0000256" key="1">
    <source>
        <dbReference type="ARBA" id="ARBA00006739"/>
    </source>
</evidence>
<dbReference type="PANTHER" id="PTHR43685">
    <property type="entry name" value="GLYCOSYLTRANSFERASE"/>
    <property type="match status" value="1"/>
</dbReference>
<dbReference type="EMBL" id="MT898051">
    <property type="protein sequence ID" value="QOS16444.1"/>
    <property type="molecule type" value="Genomic_DNA"/>
</dbReference>
<keyword evidence="3 5" id="KW-0808">Transferase</keyword>
<dbReference type="AlphaFoldDB" id="A0A7M1VPX9"/>
<keyword evidence="2 5" id="KW-0328">Glycosyltransferase</keyword>
<sequence length="274" mass="32179">MINNPNIAVAMSVYKSDKLSYLVESVNSILEQEYEAFHIYIEVDGTISPDVKSYLNSLDPKKTTITFHQENKGLATRLNQAIDKILQSGQFSYIARMDSDDISDRSRFREQVDFLSQNRDIYVLGTDVIEIDNENNPVHHKYMESDSDKIKNNIIKKCPVNHPSVMFRVEIFHKFKLRYKDNLMNTQDYYLWVDAIDKGLKISNLNKPLLKFRIDENFHKRRGLKKSINEFNSRFYAMKKLSMFSLGNVLHTILLLSLRLSPEPIKKFAYKYMR</sequence>
<organism evidence="5">
    <name type="scientific">Vibrio parahaemolyticus</name>
    <dbReference type="NCBI Taxonomy" id="670"/>
    <lineage>
        <taxon>Bacteria</taxon>
        <taxon>Pseudomonadati</taxon>
        <taxon>Pseudomonadota</taxon>
        <taxon>Gammaproteobacteria</taxon>
        <taxon>Vibrionales</taxon>
        <taxon>Vibrionaceae</taxon>
        <taxon>Vibrio</taxon>
    </lineage>
</organism>
<evidence type="ECO:0000256" key="2">
    <source>
        <dbReference type="ARBA" id="ARBA00022676"/>
    </source>
</evidence>
<protein>
    <submittedName>
        <fullName evidence="5">UDP-Gal:alpha-D-GlcNAc-diphosphoundecaprenol beta-1,3-galactosyltransferase</fullName>
        <ecNumber evidence="5">2.4.1.303</ecNumber>
    </submittedName>
</protein>
<evidence type="ECO:0000256" key="3">
    <source>
        <dbReference type="ARBA" id="ARBA00022679"/>
    </source>
</evidence>
<dbReference type="GO" id="GO:0016757">
    <property type="term" value="F:glycosyltransferase activity"/>
    <property type="evidence" value="ECO:0007669"/>
    <property type="project" value="UniProtKB-KW"/>
</dbReference>
<feature type="domain" description="Glycosyltransferase 2-like" evidence="4">
    <location>
        <begin position="9"/>
        <end position="172"/>
    </location>
</feature>
<dbReference type="InterPro" id="IPR029044">
    <property type="entry name" value="Nucleotide-diphossugar_trans"/>
</dbReference>
<dbReference type="InterPro" id="IPR001173">
    <property type="entry name" value="Glyco_trans_2-like"/>
</dbReference>
<name>A0A7M1VPX9_VIBPH</name>
<evidence type="ECO:0000313" key="5">
    <source>
        <dbReference type="EMBL" id="QOS16444.1"/>
    </source>
</evidence>
<dbReference type="InterPro" id="IPR050834">
    <property type="entry name" value="Glycosyltransf_2"/>
</dbReference>
<dbReference type="Gene3D" id="3.90.550.10">
    <property type="entry name" value="Spore Coat Polysaccharide Biosynthesis Protein SpsA, Chain A"/>
    <property type="match status" value="1"/>
</dbReference>
<reference evidence="5" key="1">
    <citation type="submission" date="2020-08" db="EMBL/GenBank/DDBJ databases">
        <title>Genetic structure, function and evolution of capsule biosynthesis loci in Vibrio parahaemolyticus.</title>
        <authorList>
            <person name="Li L."/>
            <person name="Bian S."/>
        </authorList>
    </citation>
    <scope>NUCLEOTIDE SEQUENCE</scope>
    <source>
        <strain evidence="5">VP301</strain>
    </source>
</reference>
<dbReference type="SUPFAM" id="SSF53448">
    <property type="entry name" value="Nucleotide-diphospho-sugar transferases"/>
    <property type="match status" value="1"/>
</dbReference>
<gene>
    <name evidence="5" type="primary">wbbD</name>
    <name evidence="5" type="ORF">VP301_00027</name>
</gene>
<proteinExistence type="inferred from homology"/>
<evidence type="ECO:0000259" key="4">
    <source>
        <dbReference type="Pfam" id="PF00535"/>
    </source>
</evidence>
<dbReference type="PANTHER" id="PTHR43685:SF5">
    <property type="entry name" value="GLYCOSYLTRANSFERASE EPSE-RELATED"/>
    <property type="match status" value="1"/>
</dbReference>
<dbReference type="Pfam" id="PF00535">
    <property type="entry name" value="Glycos_transf_2"/>
    <property type="match status" value="1"/>
</dbReference>